<feature type="domain" description="Glycine transporter" evidence="8">
    <location>
        <begin position="6"/>
        <end position="79"/>
    </location>
</feature>
<dbReference type="RefSeq" id="WP_081798472.1">
    <property type="nucleotide sequence ID" value="NZ_KK082291.1"/>
</dbReference>
<gene>
    <name evidence="9" type="ORF">BG53_07880</name>
</gene>
<keyword evidence="5 7" id="KW-1133">Transmembrane helix</keyword>
<dbReference type="GO" id="GO:0005886">
    <property type="term" value="C:plasma membrane"/>
    <property type="evidence" value="ECO:0007669"/>
    <property type="project" value="UniProtKB-SubCell"/>
</dbReference>
<feature type="transmembrane region" description="Helical" evidence="7">
    <location>
        <begin position="117"/>
        <end position="138"/>
    </location>
</feature>
<evidence type="ECO:0000256" key="7">
    <source>
        <dbReference type="SAM" id="Phobius"/>
    </source>
</evidence>
<feature type="transmembrane region" description="Helical" evidence="7">
    <location>
        <begin position="92"/>
        <end position="111"/>
    </location>
</feature>
<dbReference type="Pfam" id="PF03458">
    <property type="entry name" value="Gly_transporter"/>
    <property type="match status" value="2"/>
</dbReference>
<feature type="domain" description="Glycine transporter" evidence="8">
    <location>
        <begin position="93"/>
        <end position="162"/>
    </location>
</feature>
<evidence type="ECO:0000256" key="1">
    <source>
        <dbReference type="ARBA" id="ARBA00004651"/>
    </source>
</evidence>
<evidence type="ECO:0000313" key="9">
    <source>
        <dbReference type="EMBL" id="EXX85687.1"/>
    </source>
</evidence>
<keyword evidence="3" id="KW-1003">Cell membrane</keyword>
<dbReference type="PANTHER" id="PTHR30506:SF3">
    <property type="entry name" value="UPF0126 INNER MEMBRANE PROTEIN YADS-RELATED"/>
    <property type="match status" value="1"/>
</dbReference>
<dbReference type="InterPro" id="IPR005115">
    <property type="entry name" value="Gly_transporter"/>
</dbReference>
<feature type="transmembrane region" description="Helical" evidence="7">
    <location>
        <begin position="64"/>
        <end position="85"/>
    </location>
</feature>
<name>A0A9W5RZB9_9BACL</name>
<dbReference type="EMBL" id="JFHU01000215">
    <property type="protein sequence ID" value="EXX85687.1"/>
    <property type="molecule type" value="Genomic_DNA"/>
</dbReference>
<dbReference type="PANTHER" id="PTHR30506">
    <property type="entry name" value="INNER MEMBRANE PROTEIN"/>
    <property type="match status" value="1"/>
</dbReference>
<feature type="transmembrane region" description="Helical" evidence="7">
    <location>
        <begin position="173"/>
        <end position="190"/>
    </location>
</feature>
<comment type="similarity">
    <text evidence="2">Belongs to the UPF0126 family.</text>
</comment>
<dbReference type="Proteomes" id="UP000053750">
    <property type="component" value="Unassembled WGS sequence"/>
</dbReference>
<feature type="transmembrane region" description="Helical" evidence="7">
    <location>
        <begin position="150"/>
        <end position="167"/>
    </location>
</feature>
<accession>A0A9W5RZB9</accession>
<keyword evidence="6 7" id="KW-0472">Membrane</keyword>
<protein>
    <submittedName>
        <fullName evidence="9">Membrane protein</fullName>
    </submittedName>
</protein>
<dbReference type="OrthoDB" id="9791874at2"/>
<sequence length="240" mass="25866">MEIFGIFSLIGTIAFAVSGAVVAMEEEYDILGVFVLGLVTAFGGGVIRNLLIGVPVPTLWSQGLLLKTAIIAMAVAFILPVSWIRHWRRSEAFFDAIGLSAFAIQGALYATQNGHTLAAVMVAAVMTGIGGGIIRDLLAGRKPLVLRDEIYAVWAMMAGAVIGMGWIHRSGQLLALFVIVILFRMLSVHYKWRLPRRSLKYALSESVHAPGGHQSAEDKAIAAFSVHEEKALTHKGAGER</sequence>
<evidence type="ECO:0000259" key="8">
    <source>
        <dbReference type="Pfam" id="PF03458"/>
    </source>
</evidence>
<evidence type="ECO:0000256" key="3">
    <source>
        <dbReference type="ARBA" id="ARBA00022475"/>
    </source>
</evidence>
<evidence type="ECO:0000256" key="2">
    <source>
        <dbReference type="ARBA" id="ARBA00008193"/>
    </source>
</evidence>
<evidence type="ECO:0000256" key="5">
    <source>
        <dbReference type="ARBA" id="ARBA00022989"/>
    </source>
</evidence>
<keyword evidence="10" id="KW-1185">Reference proteome</keyword>
<organism evidence="9 10">
    <name type="scientific">Paenibacillus darwinianus</name>
    <dbReference type="NCBI Taxonomy" id="1380763"/>
    <lineage>
        <taxon>Bacteria</taxon>
        <taxon>Bacillati</taxon>
        <taxon>Bacillota</taxon>
        <taxon>Bacilli</taxon>
        <taxon>Bacillales</taxon>
        <taxon>Paenibacillaceae</taxon>
        <taxon>Paenibacillus</taxon>
    </lineage>
</organism>
<comment type="caution">
    <text evidence="9">The sequence shown here is derived from an EMBL/GenBank/DDBJ whole genome shotgun (WGS) entry which is preliminary data.</text>
</comment>
<reference evidence="9 10" key="1">
    <citation type="submission" date="2014-02" db="EMBL/GenBank/DDBJ databases">
        <title>Genome sequence of Paenibacillus darwinianus reveals adaptive mechanisms for survival in Antarctic soils.</title>
        <authorList>
            <person name="Dsouza M."/>
            <person name="Taylor M.W."/>
            <person name="Turner S.J."/>
            <person name="Aislabie J."/>
        </authorList>
    </citation>
    <scope>NUCLEOTIDE SEQUENCE [LARGE SCALE GENOMIC DNA]</scope>
    <source>
        <strain evidence="9 10">CE1</strain>
    </source>
</reference>
<evidence type="ECO:0000256" key="6">
    <source>
        <dbReference type="ARBA" id="ARBA00023136"/>
    </source>
</evidence>
<evidence type="ECO:0000256" key="4">
    <source>
        <dbReference type="ARBA" id="ARBA00022692"/>
    </source>
</evidence>
<dbReference type="AlphaFoldDB" id="A0A9W5RZB9"/>
<proteinExistence type="inferred from homology"/>
<feature type="transmembrane region" description="Helical" evidence="7">
    <location>
        <begin position="6"/>
        <end position="23"/>
    </location>
</feature>
<comment type="subcellular location">
    <subcellularLocation>
        <location evidence="1">Cell membrane</location>
        <topology evidence="1">Multi-pass membrane protein</topology>
    </subcellularLocation>
</comment>
<keyword evidence="4 7" id="KW-0812">Transmembrane</keyword>
<evidence type="ECO:0000313" key="10">
    <source>
        <dbReference type="Proteomes" id="UP000053750"/>
    </source>
</evidence>
<feature type="transmembrane region" description="Helical" evidence="7">
    <location>
        <begin position="30"/>
        <end position="52"/>
    </location>
</feature>